<dbReference type="PANTHER" id="PTHR31784">
    <property type="entry name" value="BIOGENESIS OF LYSOSOME-RELATED ORGANELLES COMPLEX 1 SUBUNIT 5"/>
    <property type="match status" value="1"/>
</dbReference>
<gene>
    <name evidence="3" type="ORF">PoB_001897400</name>
</gene>
<keyword evidence="4" id="KW-1185">Reference proteome</keyword>
<dbReference type="AlphaFoldDB" id="A0AAV3ZF31"/>
<evidence type="ECO:0000313" key="4">
    <source>
        <dbReference type="Proteomes" id="UP000735302"/>
    </source>
</evidence>
<name>A0AAV3ZF31_9GAST</name>
<proteinExistence type="inferred from homology"/>
<organism evidence="3 4">
    <name type="scientific">Plakobranchus ocellatus</name>
    <dbReference type="NCBI Taxonomy" id="259542"/>
    <lineage>
        <taxon>Eukaryota</taxon>
        <taxon>Metazoa</taxon>
        <taxon>Spiralia</taxon>
        <taxon>Lophotrochozoa</taxon>
        <taxon>Mollusca</taxon>
        <taxon>Gastropoda</taxon>
        <taxon>Heterobranchia</taxon>
        <taxon>Euthyneura</taxon>
        <taxon>Panpulmonata</taxon>
        <taxon>Sacoglossa</taxon>
        <taxon>Placobranchoidea</taxon>
        <taxon>Plakobranchidae</taxon>
        <taxon>Plakobranchus</taxon>
    </lineage>
</organism>
<reference evidence="3 4" key="1">
    <citation type="journal article" date="2021" name="Elife">
        <title>Chloroplast acquisition without the gene transfer in kleptoplastic sea slugs, Plakobranchus ocellatus.</title>
        <authorList>
            <person name="Maeda T."/>
            <person name="Takahashi S."/>
            <person name="Yoshida T."/>
            <person name="Shimamura S."/>
            <person name="Takaki Y."/>
            <person name="Nagai Y."/>
            <person name="Toyoda A."/>
            <person name="Suzuki Y."/>
            <person name="Arimoto A."/>
            <person name="Ishii H."/>
            <person name="Satoh N."/>
            <person name="Nishiyama T."/>
            <person name="Hasebe M."/>
            <person name="Maruyama T."/>
            <person name="Minagawa J."/>
            <person name="Obokata J."/>
            <person name="Shigenobu S."/>
        </authorList>
    </citation>
    <scope>NUCLEOTIDE SEQUENCE [LARGE SCALE GENOMIC DNA]</scope>
</reference>
<evidence type="ECO:0000313" key="3">
    <source>
        <dbReference type="EMBL" id="GFN92468.1"/>
    </source>
</evidence>
<evidence type="ECO:0000256" key="1">
    <source>
        <dbReference type="ARBA" id="ARBA00010754"/>
    </source>
</evidence>
<sequence>MSYEKIFKDMTDIYSRLFNHRAALQGLNQNFVKEFEVKRDDKLSLSRSQECLKNCTDCLQPATEQYLKEHVYQLSEAVQKASHSCQRILEDEAQKKTDWLKQERARRAQEWAEFTQGQIQERRQHTDWEFEDRAEGLRKHYVELEEKLNQAVVGKVL</sequence>
<comment type="similarity">
    <text evidence="1">Belongs to the BLOC1S5 family.</text>
</comment>
<dbReference type="Pfam" id="PF14942">
    <property type="entry name" value="Muted"/>
    <property type="match status" value="1"/>
</dbReference>
<dbReference type="GO" id="GO:0031083">
    <property type="term" value="C:BLOC-1 complex"/>
    <property type="evidence" value="ECO:0007669"/>
    <property type="project" value="InterPro"/>
</dbReference>
<dbReference type="Proteomes" id="UP000735302">
    <property type="component" value="Unassembled WGS sequence"/>
</dbReference>
<accession>A0AAV3ZF31</accession>
<protein>
    <recommendedName>
        <fullName evidence="2">Biogenesis of lysosome-related organelles complex 1 subunit 5</fullName>
    </recommendedName>
</protein>
<comment type="caution">
    <text evidence="3">The sequence shown here is derived from an EMBL/GenBank/DDBJ whole genome shotgun (WGS) entry which is preliminary data.</text>
</comment>
<evidence type="ECO:0000256" key="2">
    <source>
        <dbReference type="ARBA" id="ARBA00019580"/>
    </source>
</evidence>
<dbReference type="InterPro" id="IPR017243">
    <property type="entry name" value="Bloc1s5"/>
</dbReference>
<dbReference type="EMBL" id="BLXT01002252">
    <property type="protein sequence ID" value="GFN92468.1"/>
    <property type="molecule type" value="Genomic_DNA"/>
</dbReference>
<dbReference type="GO" id="GO:0030133">
    <property type="term" value="C:transport vesicle"/>
    <property type="evidence" value="ECO:0007669"/>
    <property type="project" value="InterPro"/>
</dbReference>
<dbReference type="PANTHER" id="PTHR31784:SF2">
    <property type="entry name" value="BIOGENESIS OF LYSOSOME-RELATED ORGANELLES COMPLEX 1 SUBUNIT 5"/>
    <property type="match status" value="1"/>
</dbReference>